<sequence>MSFELTNSHNPLLSTIVRFLHSNDFSMDKIQHMIEESTTEQLVSSFAFLSYWVTSNINSTKSTAQFSTQQSALHLISYIVQKVPPVNLLTGISDLKWGMTNLNWMLSDFYQPILYRLRKVKQFYLHYYTENHIFGIQSIFDDSDESSIMKLSSHLMELETDSAYQSACRTHFKRLILSHAPLSEFQPLMKHRYSKIILTEAIIDILTDLNKTRDATHDQLLYSFSKLFLYIEEFTLRKEIEGQIICESIQSRPFLSPFCLLALVNHIPQNIYLFNLLVPSQLTQESPSSDKAAEIICNHFQMTDLCADDTLSRVVDAMPQILVNYFLSPLASNDVVNEINDDQSFIINLHICGCTFYERMKGIMEIAQRRLISPMCVSASNSQILTIVAGSILKTLVAGYKQKMFEPMIMEFFQSLISMLLPTHFDQIIPKFLDLKITDREQSELLLRMILINATHLLTKKFAVKYLIPYCLKAAYFDDDLRTMARITASKIFTSANLFLPDEVMKGLIECQDSFILLDFIESSDKVYTLRSCKEKNRLESFRKEIISRVPFIIEQETPIFISKSTNPNLLNKSIPNMNINNLNRLGNLNNINMNGLMGSYSNLNDINHQQPLSLTERSIIDYQRIIDNETLEYRPSYLTVRLLSLSSRMKEIQFAENVTRYMQDILNDESEICSHKEQFIINVKIAALPIAQSLLARLLYFYKYDMKYTLLAEQLLNAMKPVIINDKTTLHWLYRFIAKNFRALSSAMKTSLKSILVKLPCYEKFYRSTISEMITLLMKNDMELFSSSDTMCCEYSSSYMHCLHFSVCSILLSDISNKEIVEQLLQPVYNIDKEISRRNVCCTVAAHIATMLPSALSYSFFFGLFLVPLPEYAIESARYFIIMSKIDVFTHICKDCELIIKKDSDKLSLFMKSVMPSFARLTANEEVATMMLCGFLKSLTTDSPKYQQDEVIDAVVLVYLSLGLQQKRKTIIQAPHNEVNFPHELREIIASSLI</sequence>
<dbReference type="Proteomes" id="UP001470230">
    <property type="component" value="Unassembled WGS sequence"/>
</dbReference>
<evidence type="ECO:0000313" key="2">
    <source>
        <dbReference type="Proteomes" id="UP001470230"/>
    </source>
</evidence>
<organism evidence="1 2">
    <name type="scientific">Tritrichomonas musculus</name>
    <dbReference type="NCBI Taxonomy" id="1915356"/>
    <lineage>
        <taxon>Eukaryota</taxon>
        <taxon>Metamonada</taxon>
        <taxon>Parabasalia</taxon>
        <taxon>Tritrichomonadida</taxon>
        <taxon>Tritrichomonadidae</taxon>
        <taxon>Tritrichomonas</taxon>
    </lineage>
</organism>
<accession>A0ABR2IYF4</accession>
<evidence type="ECO:0000313" key="1">
    <source>
        <dbReference type="EMBL" id="KAK8870377.1"/>
    </source>
</evidence>
<gene>
    <name evidence="1" type="ORF">M9Y10_008259</name>
</gene>
<reference evidence="1 2" key="1">
    <citation type="submission" date="2024-04" db="EMBL/GenBank/DDBJ databases">
        <title>Tritrichomonas musculus Genome.</title>
        <authorList>
            <person name="Alves-Ferreira E."/>
            <person name="Grigg M."/>
            <person name="Lorenzi H."/>
            <person name="Galac M."/>
        </authorList>
    </citation>
    <scope>NUCLEOTIDE SEQUENCE [LARGE SCALE GENOMIC DNA]</scope>
    <source>
        <strain evidence="1 2">EAF2021</strain>
    </source>
</reference>
<proteinExistence type="predicted"/>
<dbReference type="EMBL" id="JAPFFF010000014">
    <property type="protein sequence ID" value="KAK8870377.1"/>
    <property type="molecule type" value="Genomic_DNA"/>
</dbReference>
<comment type="caution">
    <text evidence="1">The sequence shown here is derived from an EMBL/GenBank/DDBJ whole genome shotgun (WGS) entry which is preliminary data.</text>
</comment>
<protein>
    <submittedName>
        <fullName evidence="1">Uncharacterized protein</fullName>
    </submittedName>
</protein>
<name>A0ABR2IYF4_9EUKA</name>
<keyword evidence="2" id="KW-1185">Reference proteome</keyword>